<dbReference type="GO" id="GO:0015385">
    <property type="term" value="F:sodium:proton antiporter activity"/>
    <property type="evidence" value="ECO:0007669"/>
    <property type="project" value="TreeGrafter"/>
</dbReference>
<dbReference type="NCBIfam" id="TIGR01300">
    <property type="entry name" value="CPA3_mnhG_phaG"/>
    <property type="match status" value="1"/>
</dbReference>
<feature type="transmembrane region" description="Helical" evidence="4">
    <location>
        <begin position="75"/>
        <end position="97"/>
    </location>
</feature>
<name>A0A544TVT8_9BACI</name>
<dbReference type="EMBL" id="VDGI01000001">
    <property type="protein sequence ID" value="TQR21572.1"/>
    <property type="molecule type" value="Genomic_DNA"/>
</dbReference>
<evidence type="ECO:0000256" key="4">
    <source>
        <dbReference type="SAM" id="Phobius"/>
    </source>
</evidence>
<dbReference type="PANTHER" id="PTHR34703:SF1">
    <property type="entry name" value="ANTIPORTER SUBUNIT MNHG2-RELATED"/>
    <property type="match status" value="1"/>
</dbReference>
<dbReference type="OrthoDB" id="9806575at2"/>
<comment type="similarity">
    <text evidence="2">Belongs to the CPA3 antiporters (TC 2.A.63) subunit G family.</text>
</comment>
<evidence type="ECO:0000256" key="3">
    <source>
        <dbReference type="ARBA" id="ARBA00022449"/>
    </source>
</evidence>
<dbReference type="Proteomes" id="UP000316626">
    <property type="component" value="Unassembled WGS sequence"/>
</dbReference>
<keyword evidence="4" id="KW-0812">Transmembrane</keyword>
<dbReference type="AlphaFoldDB" id="A0A544TVT8"/>
<evidence type="ECO:0000313" key="5">
    <source>
        <dbReference type="EMBL" id="TQR21572.1"/>
    </source>
</evidence>
<dbReference type="Pfam" id="PF03334">
    <property type="entry name" value="PhaG_MnhG_YufB"/>
    <property type="match status" value="1"/>
</dbReference>
<dbReference type="InterPro" id="IPR005133">
    <property type="entry name" value="PhaG_MnhG_YufB"/>
</dbReference>
<keyword evidence="3" id="KW-0813">Transport</keyword>
<sequence>MWKGGLLLNTSQIIELGAALLILLGSIMSVISAFGIIRLPDVYTRSHAATKSSTLAVLLSLSGAFVYFWVHEGFISVRLLLGIVFVFLTAPVAGHLITRAAYRSKVKLTDNSSDDALKEVLFPEDK</sequence>
<comment type="subcellular location">
    <subcellularLocation>
        <location evidence="1">Membrane</location>
        <topology evidence="1">Multi-pass membrane protein</topology>
    </subcellularLocation>
</comment>
<dbReference type="PANTHER" id="PTHR34703">
    <property type="entry name" value="ANTIPORTER SUBUNIT MNHG2-RELATED"/>
    <property type="match status" value="1"/>
</dbReference>
<dbReference type="GO" id="GO:0016020">
    <property type="term" value="C:membrane"/>
    <property type="evidence" value="ECO:0007669"/>
    <property type="project" value="UniProtKB-SubCell"/>
</dbReference>
<feature type="transmembrane region" description="Helical" evidence="4">
    <location>
        <begin position="49"/>
        <end position="69"/>
    </location>
</feature>
<evidence type="ECO:0000313" key="6">
    <source>
        <dbReference type="Proteomes" id="UP000316626"/>
    </source>
</evidence>
<dbReference type="RefSeq" id="WP_142640700.1">
    <property type="nucleotide sequence ID" value="NZ_VDGI01000001.1"/>
</dbReference>
<dbReference type="NCBIfam" id="NF009236">
    <property type="entry name" value="PRK12586.1"/>
    <property type="match status" value="1"/>
</dbReference>
<keyword evidence="4" id="KW-1133">Transmembrane helix</keyword>
<comment type="caution">
    <text evidence="5">The sequence shown here is derived from an EMBL/GenBank/DDBJ whole genome shotgun (WGS) entry which is preliminary data.</text>
</comment>
<evidence type="ECO:0000256" key="2">
    <source>
        <dbReference type="ARBA" id="ARBA00008404"/>
    </source>
</evidence>
<accession>A0A544TVT8</accession>
<protein>
    <submittedName>
        <fullName evidence="5">Na+/H+ antiporter subunit G</fullName>
    </submittedName>
</protein>
<reference evidence="5 6" key="1">
    <citation type="submission" date="2019-06" db="EMBL/GenBank/DDBJ databases">
        <title>Psychrobacillus vulpis sp. nov., a new species isolated from feces of a red fox that inhabits in The Tablas de Daimiel Natural Park, Albacete, Spain.</title>
        <authorList>
            <person name="Rodriguez M."/>
            <person name="Reina J.C."/>
            <person name="Bejar V."/>
            <person name="Llamas I."/>
        </authorList>
    </citation>
    <scope>NUCLEOTIDE SEQUENCE [LARGE SCALE GENOMIC DNA]</scope>
    <source>
        <strain evidence="5 6">Z8</strain>
    </source>
</reference>
<keyword evidence="3" id="KW-0050">Antiport</keyword>
<organism evidence="5 6">
    <name type="scientific">Psychrobacillus vulpis</name>
    <dbReference type="NCBI Taxonomy" id="2325572"/>
    <lineage>
        <taxon>Bacteria</taxon>
        <taxon>Bacillati</taxon>
        <taxon>Bacillota</taxon>
        <taxon>Bacilli</taxon>
        <taxon>Bacillales</taxon>
        <taxon>Bacillaceae</taxon>
        <taxon>Psychrobacillus</taxon>
    </lineage>
</organism>
<dbReference type="NCBIfam" id="NF009314">
    <property type="entry name" value="PRK12674.1-2"/>
    <property type="match status" value="1"/>
</dbReference>
<gene>
    <name evidence="5" type="ORF">FG384_01040</name>
</gene>
<keyword evidence="4" id="KW-0472">Membrane</keyword>
<proteinExistence type="inferred from homology"/>
<feature type="transmembrane region" description="Helical" evidence="4">
    <location>
        <begin position="12"/>
        <end position="37"/>
    </location>
</feature>
<keyword evidence="6" id="KW-1185">Reference proteome</keyword>
<evidence type="ECO:0000256" key="1">
    <source>
        <dbReference type="ARBA" id="ARBA00004141"/>
    </source>
</evidence>